<organism evidence="4 5">
    <name type="scientific">Pelagerythrobacter rhizovicinus</name>
    <dbReference type="NCBI Taxonomy" id="2268576"/>
    <lineage>
        <taxon>Bacteria</taxon>
        <taxon>Pseudomonadati</taxon>
        <taxon>Pseudomonadota</taxon>
        <taxon>Alphaproteobacteria</taxon>
        <taxon>Sphingomonadales</taxon>
        <taxon>Erythrobacteraceae</taxon>
        <taxon>Pelagerythrobacter</taxon>
    </lineage>
</organism>
<keyword evidence="5" id="KW-1185">Reference proteome</keyword>
<evidence type="ECO:0000256" key="2">
    <source>
        <dbReference type="SAM" id="Phobius"/>
    </source>
</evidence>
<proteinExistence type="predicted"/>
<evidence type="ECO:0000256" key="1">
    <source>
        <dbReference type="SAM" id="MobiDB-lite"/>
    </source>
</evidence>
<evidence type="ECO:0000313" key="5">
    <source>
        <dbReference type="Proteomes" id="UP000293623"/>
    </source>
</evidence>
<reference evidence="4 5" key="1">
    <citation type="submission" date="2019-01" db="EMBL/GenBank/DDBJ databases">
        <title>Altererythrobacter rhizovicinus sp. nov., isolated from the rhizosphere soil of Haloxylon ammodendron.</title>
        <authorList>
            <person name="Li H.-P."/>
            <person name="Gou J.-Y."/>
            <person name="Yao D."/>
            <person name="Han Q.-Q."/>
            <person name="Shao K.-Z."/>
            <person name="Zhao Q."/>
            <person name="Zhang J.-L."/>
        </authorList>
    </citation>
    <scope>NUCLEOTIDE SEQUENCE [LARGE SCALE GENOMIC DNA]</scope>
    <source>
        <strain evidence="4 5">AY-3R</strain>
    </source>
</reference>
<dbReference type="AlphaFoldDB" id="A0A4Q2KPM9"/>
<dbReference type="EMBL" id="SDPV01000001">
    <property type="protein sequence ID" value="RXZ65211.1"/>
    <property type="molecule type" value="Genomic_DNA"/>
</dbReference>
<keyword evidence="2" id="KW-0472">Membrane</keyword>
<evidence type="ECO:0000313" key="4">
    <source>
        <dbReference type="EMBL" id="RXZ65211.1"/>
    </source>
</evidence>
<dbReference type="PANTHER" id="PTHR30273">
    <property type="entry name" value="PERIPLASMIC SIGNAL SENSOR AND SIGMA FACTOR ACTIVATOR FECR-RELATED"/>
    <property type="match status" value="1"/>
</dbReference>
<evidence type="ECO:0000259" key="3">
    <source>
        <dbReference type="Pfam" id="PF04773"/>
    </source>
</evidence>
<keyword evidence="2" id="KW-1133">Transmembrane helix</keyword>
<dbReference type="Pfam" id="PF04773">
    <property type="entry name" value="FecR"/>
    <property type="match status" value="1"/>
</dbReference>
<feature type="transmembrane region" description="Helical" evidence="2">
    <location>
        <begin position="103"/>
        <end position="125"/>
    </location>
</feature>
<dbReference type="PIRSF" id="PIRSF018266">
    <property type="entry name" value="FecR"/>
    <property type="match status" value="1"/>
</dbReference>
<dbReference type="Proteomes" id="UP000293623">
    <property type="component" value="Unassembled WGS sequence"/>
</dbReference>
<accession>A0A4Q2KPM9</accession>
<dbReference type="Gene3D" id="2.60.120.1440">
    <property type="match status" value="1"/>
</dbReference>
<dbReference type="PANTHER" id="PTHR30273:SF2">
    <property type="entry name" value="PROTEIN FECR"/>
    <property type="match status" value="1"/>
</dbReference>
<comment type="caution">
    <text evidence="4">The sequence shown here is derived from an EMBL/GenBank/DDBJ whole genome shotgun (WGS) entry which is preliminary data.</text>
</comment>
<protein>
    <submittedName>
        <fullName evidence="4">DUF4880 domain-containing protein</fullName>
    </submittedName>
</protein>
<feature type="domain" description="FecR protein" evidence="3">
    <location>
        <begin position="131"/>
        <end position="223"/>
    </location>
</feature>
<keyword evidence="2" id="KW-0812">Transmembrane</keyword>
<dbReference type="OrthoDB" id="7429207at2"/>
<dbReference type="RefSeq" id="WP_129522702.1">
    <property type="nucleotide sequence ID" value="NZ_SDPV01000001.1"/>
</dbReference>
<dbReference type="InterPro" id="IPR012373">
    <property type="entry name" value="Ferrdict_sens_TM"/>
</dbReference>
<sequence>MSERETAQAISDCAAEWVARIDREGGDAAVRAELEAWLAGDERRRGAYFRAQAAWRMLDRASVLGAGQAPSEETVPDAPQGSGEDEITPPAADHGRGLPRRRVLWGAGAAIAASLAAGLVLPGILQPPSQRIETALGEIRRVPLEDGSLAAVNTQSALEVTLTPELREIELARGEAWFQVAKDRTRPFVVEAGDVRVKAVGTAFAVHRTDGGVDVQVTEGVVEVWREGQEAAVRRVSAGMRTSLGETTGTPRIVAAGDEIDRALSWRTGELVFEGDTVAEAAAAFNRYNAVQLEIADPVLGQEKMIGRFRTNEPDAFARAAAALLNARVEAGPDRIVLSRK</sequence>
<dbReference type="GO" id="GO:0016989">
    <property type="term" value="F:sigma factor antagonist activity"/>
    <property type="evidence" value="ECO:0007669"/>
    <property type="project" value="TreeGrafter"/>
</dbReference>
<gene>
    <name evidence="4" type="ORF">ETX26_00115</name>
</gene>
<dbReference type="InterPro" id="IPR006860">
    <property type="entry name" value="FecR"/>
</dbReference>
<feature type="region of interest" description="Disordered" evidence="1">
    <location>
        <begin position="66"/>
        <end position="95"/>
    </location>
</feature>
<name>A0A4Q2KPM9_9SPHN</name>